<comment type="similarity">
    <text evidence="1">Belongs to the gamma-glutamyltransferase family.</text>
</comment>
<feature type="compositionally biased region" description="Basic and acidic residues" evidence="5">
    <location>
        <begin position="412"/>
        <end position="423"/>
    </location>
</feature>
<proteinExistence type="inferred from homology"/>
<dbReference type="EMBL" id="CADIKF010000003">
    <property type="protein sequence ID" value="CAB3748920.1"/>
    <property type="molecule type" value="Genomic_DNA"/>
</dbReference>
<reference evidence="6 7" key="1">
    <citation type="submission" date="2020-04" db="EMBL/GenBank/DDBJ databases">
        <authorList>
            <person name="De Canck E."/>
        </authorList>
    </citation>
    <scope>NUCLEOTIDE SEQUENCE [LARGE SCALE GENOMIC DNA]</scope>
    <source>
        <strain evidence="6 7">LMG 29739</strain>
    </source>
</reference>
<dbReference type="InterPro" id="IPR029055">
    <property type="entry name" value="Ntn_hydrolases_N"/>
</dbReference>
<dbReference type="Gene3D" id="3.60.20.40">
    <property type="match status" value="1"/>
</dbReference>
<feature type="region of interest" description="Disordered" evidence="5">
    <location>
        <begin position="412"/>
        <end position="432"/>
    </location>
</feature>
<feature type="compositionally biased region" description="Polar residues" evidence="5">
    <location>
        <begin position="524"/>
        <end position="541"/>
    </location>
</feature>
<dbReference type="Proteomes" id="UP000494329">
    <property type="component" value="Unassembled WGS sequence"/>
</dbReference>
<keyword evidence="4" id="KW-0865">Zymogen</keyword>
<dbReference type="InterPro" id="IPR055262">
    <property type="entry name" value="GGT_CS"/>
</dbReference>
<dbReference type="GO" id="GO:0016787">
    <property type="term" value="F:hydrolase activity"/>
    <property type="evidence" value="ECO:0007669"/>
    <property type="project" value="UniProtKB-KW"/>
</dbReference>
<feature type="compositionally biased region" description="Low complexity" evidence="5">
    <location>
        <begin position="483"/>
        <end position="523"/>
    </location>
</feature>
<dbReference type="Gene3D" id="1.10.246.130">
    <property type="match status" value="1"/>
</dbReference>
<feature type="compositionally biased region" description="Polar residues" evidence="5">
    <location>
        <begin position="561"/>
        <end position="575"/>
    </location>
</feature>
<name>A0A6J5D3M0_9BURK</name>
<dbReference type="InterPro" id="IPR051792">
    <property type="entry name" value="GGT_bact"/>
</dbReference>
<dbReference type="PANTHER" id="PTHR43199">
    <property type="entry name" value="GLUTATHIONE HYDROLASE"/>
    <property type="match status" value="1"/>
</dbReference>
<dbReference type="GO" id="GO:0016740">
    <property type="term" value="F:transferase activity"/>
    <property type="evidence" value="ECO:0007669"/>
    <property type="project" value="UniProtKB-KW"/>
</dbReference>
<evidence type="ECO:0000256" key="1">
    <source>
        <dbReference type="ARBA" id="ARBA00009381"/>
    </source>
</evidence>
<dbReference type="PANTHER" id="PTHR43199:SF1">
    <property type="entry name" value="GLUTATHIONE HYDROLASE PROENZYME"/>
    <property type="match status" value="1"/>
</dbReference>
<gene>
    <name evidence="6" type="ORF">LMG29739_00628</name>
</gene>
<feature type="region of interest" description="Disordered" evidence="5">
    <location>
        <begin position="483"/>
        <end position="627"/>
    </location>
</feature>
<dbReference type="InterPro" id="IPR043137">
    <property type="entry name" value="GGT_ssub_C"/>
</dbReference>
<feature type="compositionally biased region" description="Low complexity" evidence="5">
    <location>
        <begin position="448"/>
        <end position="459"/>
    </location>
</feature>
<dbReference type="PRINTS" id="PR01210">
    <property type="entry name" value="GGTRANSPTASE"/>
</dbReference>
<sequence>MPLSTLDARVAHHALSGNRADIKMAGERSARKTIHAAALIALAVVLAGTAPAPAHAKTATDKPVLDAAAVAVPDQYGADTAQQIFAQGGNAVDAAVAIAFTLAVTRPDAGNLGGGGFMTLQIDGKPYFLDYSAQAPQRSTRDMYLDDKGNVIKDMSAIGFRAAGVPGTVAGMWEVQRRFGKLKWKQVLAPATHYATDGFTVDASLQKRRDDAAAKFAGKTNFGAYFAGLKAGATFRQPELAQTLGRIADDGGREFYDGQTADLIAKQMYGHGMISKGDLGQYKARWRDPLVADWNGYRVVTAPPPGSGGIALIQLLKMKADLKPVFAGLDLNSAPYIRLIAQIEDRVFADRQQSAADPDATNVPVGKLTDDAYLAQRAGEVKQLQEQEVAQEKAAAEKAAAEKAAAEKAAAEKAAAEKAEQERAAQAASDQAAAAPVNAAPAGASSASAAQAGADQGRAGQAGGAGAAIPGSTAAGQVNAGPANAGQANAGQANAAQANARQGNAGPAGVGPASAASANTAQAGTVQGNVGEASSGQTSVGQLRAVPANAGEANAGPARPVQTNANPVGATQANTGQASPAQAAASQPGASQPGADQPTQPAQPSGTASNTPASGDAPPPEKPQTTHFSVVDKWGNAVSNTYTLNGSFGSGVVVDGGGFLLNDAMDDFVAKPGADAGDRNTIAPGRRPVSSMTPTIVLKDGKVALVIGTPGGSRIFTTIFQVMTDLYDFHMSPADALAAMRFHHQLLPPKVIDWEPYRPITGDLAQQLKSMGYTLQGQTFDGDVQMIRIDGTTPQPAADPRGVGVARVYR</sequence>
<feature type="region of interest" description="Disordered" evidence="5">
    <location>
        <begin position="448"/>
        <end position="467"/>
    </location>
</feature>
<keyword evidence="7" id="KW-1185">Reference proteome</keyword>
<keyword evidence="3" id="KW-0378">Hydrolase</keyword>
<feature type="compositionally biased region" description="Polar residues" evidence="5">
    <location>
        <begin position="597"/>
        <end position="613"/>
    </location>
</feature>
<evidence type="ECO:0000313" key="6">
    <source>
        <dbReference type="EMBL" id="CAB3748920.1"/>
    </source>
</evidence>
<organism evidence="6 7">
    <name type="scientific">Paraburkholderia solisilvae</name>
    <dbReference type="NCBI Taxonomy" id="624376"/>
    <lineage>
        <taxon>Bacteria</taxon>
        <taxon>Pseudomonadati</taxon>
        <taxon>Pseudomonadota</taxon>
        <taxon>Betaproteobacteria</taxon>
        <taxon>Burkholderiales</taxon>
        <taxon>Burkholderiaceae</taxon>
        <taxon>Paraburkholderia</taxon>
    </lineage>
</organism>
<feature type="compositionally biased region" description="Low complexity" evidence="5">
    <location>
        <begin position="545"/>
        <end position="558"/>
    </location>
</feature>
<accession>A0A6J5D3M0</accession>
<dbReference type="SUPFAM" id="SSF56235">
    <property type="entry name" value="N-terminal nucleophile aminohydrolases (Ntn hydrolases)"/>
    <property type="match status" value="2"/>
</dbReference>
<evidence type="ECO:0000313" key="7">
    <source>
        <dbReference type="Proteomes" id="UP000494329"/>
    </source>
</evidence>
<dbReference type="PROSITE" id="PS00462">
    <property type="entry name" value="G_GLU_TRANSPEPTIDASE"/>
    <property type="match status" value="1"/>
</dbReference>
<dbReference type="Pfam" id="PF01019">
    <property type="entry name" value="G_glu_transpept"/>
    <property type="match status" value="2"/>
</dbReference>
<dbReference type="InterPro" id="IPR043138">
    <property type="entry name" value="GGT_lsub"/>
</dbReference>
<dbReference type="AlphaFoldDB" id="A0A6J5D3M0"/>
<keyword evidence="2" id="KW-0808">Transferase</keyword>
<evidence type="ECO:0000256" key="4">
    <source>
        <dbReference type="ARBA" id="ARBA00023145"/>
    </source>
</evidence>
<feature type="compositionally biased region" description="Low complexity" evidence="5">
    <location>
        <begin position="576"/>
        <end position="595"/>
    </location>
</feature>
<evidence type="ECO:0000256" key="3">
    <source>
        <dbReference type="ARBA" id="ARBA00022801"/>
    </source>
</evidence>
<evidence type="ECO:0000256" key="5">
    <source>
        <dbReference type="SAM" id="MobiDB-lite"/>
    </source>
</evidence>
<evidence type="ECO:0000256" key="2">
    <source>
        <dbReference type="ARBA" id="ARBA00022679"/>
    </source>
</evidence>
<protein>
    <submittedName>
        <fullName evidence="6">Uncharacterized protein</fullName>
    </submittedName>
</protein>